<dbReference type="EMBL" id="JAEVHI010000003">
    <property type="protein sequence ID" value="KAG5295700.1"/>
    <property type="molecule type" value="Genomic_DNA"/>
</dbReference>
<sequence>MLHLLSVVHALHHFFFVSFWLCLPFLLLFIGGPRSIPLLFLTNNGWLTATTPSLNAVIAQPAMTPQPPLEYLSTDCCFNHPLSFLVCCFLPIYFLSFSDFTQEFLHNLLTCFSLQLFYCISFFLLSSLLLFLFPSYTRAKNMPCFKPMVKMPHSL</sequence>
<organism evidence="2 3">
    <name type="scientific">Ajellomyces capsulatus</name>
    <name type="common">Darling's disease fungus</name>
    <name type="synonym">Histoplasma capsulatum</name>
    <dbReference type="NCBI Taxonomy" id="5037"/>
    <lineage>
        <taxon>Eukaryota</taxon>
        <taxon>Fungi</taxon>
        <taxon>Dikarya</taxon>
        <taxon>Ascomycota</taxon>
        <taxon>Pezizomycotina</taxon>
        <taxon>Eurotiomycetes</taxon>
        <taxon>Eurotiomycetidae</taxon>
        <taxon>Onygenales</taxon>
        <taxon>Ajellomycetaceae</taxon>
        <taxon>Histoplasma</taxon>
    </lineage>
</organism>
<proteinExistence type="predicted"/>
<dbReference type="VEuPathDB" id="FungiDB:I7I52_06065"/>
<keyword evidence="1" id="KW-1133">Transmembrane helix</keyword>
<dbReference type="AlphaFoldDB" id="A0A8H8CZB3"/>
<accession>A0A8H8CZB3</accession>
<evidence type="ECO:0000313" key="3">
    <source>
        <dbReference type="Proteomes" id="UP000670092"/>
    </source>
</evidence>
<dbReference type="Proteomes" id="UP000670092">
    <property type="component" value="Unassembled WGS sequence"/>
</dbReference>
<feature type="transmembrane region" description="Helical" evidence="1">
    <location>
        <begin position="78"/>
        <end position="96"/>
    </location>
</feature>
<keyword evidence="1" id="KW-0812">Transmembrane</keyword>
<feature type="transmembrane region" description="Helical" evidence="1">
    <location>
        <begin position="12"/>
        <end position="31"/>
    </location>
</feature>
<feature type="transmembrane region" description="Helical" evidence="1">
    <location>
        <begin position="108"/>
        <end position="133"/>
    </location>
</feature>
<comment type="caution">
    <text evidence="2">The sequence shown here is derived from an EMBL/GenBank/DDBJ whole genome shotgun (WGS) entry which is preliminary data.</text>
</comment>
<name>A0A8H8CZB3_AJECA</name>
<evidence type="ECO:0000313" key="2">
    <source>
        <dbReference type="EMBL" id="KAG5295700.1"/>
    </source>
</evidence>
<evidence type="ECO:0000256" key="1">
    <source>
        <dbReference type="SAM" id="Phobius"/>
    </source>
</evidence>
<gene>
    <name evidence="2" type="ORF">I7I52_06065</name>
</gene>
<protein>
    <submittedName>
        <fullName evidence="2">Uncharacterized protein</fullName>
    </submittedName>
</protein>
<keyword evidence="1" id="KW-0472">Membrane</keyword>
<reference evidence="2 3" key="1">
    <citation type="submission" date="2021-01" db="EMBL/GenBank/DDBJ databases">
        <title>Chromosome-level genome assembly of a human fungal pathogen reveals clustering of transcriptionally co-regulated genes.</title>
        <authorList>
            <person name="Voorhies M."/>
            <person name="Cohen S."/>
            <person name="Shea T.P."/>
            <person name="Petrus S."/>
            <person name="Munoz J.F."/>
            <person name="Poplawski S."/>
            <person name="Goldman W.E."/>
            <person name="Michael T."/>
            <person name="Cuomo C.A."/>
            <person name="Sil A."/>
            <person name="Beyhan S."/>
        </authorList>
    </citation>
    <scope>NUCLEOTIDE SEQUENCE [LARGE SCALE GENOMIC DNA]</scope>
    <source>
        <strain evidence="2 3">G184AR</strain>
    </source>
</reference>